<dbReference type="InterPro" id="IPR026000">
    <property type="entry name" value="Apc5_dom"/>
</dbReference>
<dbReference type="PANTHER" id="PTHR12830">
    <property type="entry name" value="ANAPHASE-PROMOTING COMPLEX SUBUNIT 5"/>
    <property type="match status" value="1"/>
</dbReference>
<evidence type="ECO:0000259" key="7">
    <source>
        <dbReference type="Pfam" id="PF12862"/>
    </source>
</evidence>
<evidence type="ECO:0000313" key="9">
    <source>
        <dbReference type="Proteomes" id="UP000636800"/>
    </source>
</evidence>
<evidence type="ECO:0000313" key="8">
    <source>
        <dbReference type="EMBL" id="KAG0497208.1"/>
    </source>
</evidence>
<keyword evidence="9" id="KW-1185">Reference proteome</keyword>
<gene>
    <name evidence="8" type="ORF">HPP92_001899</name>
</gene>
<comment type="caution">
    <text evidence="8">The sequence shown here is derived from an EMBL/GenBank/DDBJ whole genome shotgun (WGS) entry which is preliminary data.</text>
</comment>
<dbReference type="AlphaFoldDB" id="A0A835S4C6"/>
<keyword evidence="3" id="KW-0132">Cell division</keyword>
<evidence type="ECO:0000256" key="5">
    <source>
        <dbReference type="ARBA" id="ARBA00022786"/>
    </source>
</evidence>
<dbReference type="Pfam" id="PF12862">
    <property type="entry name" value="ANAPC5"/>
    <property type="match status" value="1"/>
</dbReference>
<dbReference type="GO" id="GO:0051301">
    <property type="term" value="P:cell division"/>
    <property type="evidence" value="ECO:0007669"/>
    <property type="project" value="UniProtKB-KW"/>
</dbReference>
<dbReference type="InterPro" id="IPR037679">
    <property type="entry name" value="Apc5"/>
</dbReference>
<evidence type="ECO:0000256" key="2">
    <source>
        <dbReference type="ARBA" id="ARBA00016066"/>
    </source>
</evidence>
<keyword evidence="6" id="KW-0131">Cell cycle</keyword>
<protein>
    <recommendedName>
        <fullName evidence="2">Anaphase-promoting complex subunit 5</fullName>
    </recommendedName>
</protein>
<comment type="similarity">
    <text evidence="1">Belongs to the APC5 family.</text>
</comment>
<name>A0A835S4C6_VANPL</name>
<organism evidence="8 9">
    <name type="scientific">Vanilla planifolia</name>
    <name type="common">Vanilla</name>
    <dbReference type="NCBI Taxonomy" id="51239"/>
    <lineage>
        <taxon>Eukaryota</taxon>
        <taxon>Viridiplantae</taxon>
        <taxon>Streptophyta</taxon>
        <taxon>Embryophyta</taxon>
        <taxon>Tracheophyta</taxon>
        <taxon>Spermatophyta</taxon>
        <taxon>Magnoliopsida</taxon>
        <taxon>Liliopsida</taxon>
        <taxon>Asparagales</taxon>
        <taxon>Orchidaceae</taxon>
        <taxon>Vanilloideae</taxon>
        <taxon>Vanilleae</taxon>
        <taxon>Vanilla</taxon>
    </lineage>
</organism>
<evidence type="ECO:0000256" key="1">
    <source>
        <dbReference type="ARBA" id="ARBA00007450"/>
    </source>
</evidence>
<evidence type="ECO:0000256" key="3">
    <source>
        <dbReference type="ARBA" id="ARBA00022618"/>
    </source>
</evidence>
<proteinExistence type="inferred from homology"/>
<evidence type="ECO:0000256" key="6">
    <source>
        <dbReference type="ARBA" id="ARBA00023306"/>
    </source>
</evidence>
<evidence type="ECO:0000256" key="4">
    <source>
        <dbReference type="ARBA" id="ARBA00022776"/>
    </source>
</evidence>
<dbReference type="GO" id="GO:0045842">
    <property type="term" value="P:positive regulation of mitotic metaphase/anaphase transition"/>
    <property type="evidence" value="ECO:0007669"/>
    <property type="project" value="TreeGrafter"/>
</dbReference>
<dbReference type="EMBL" id="JADCNL010000001">
    <property type="protein sequence ID" value="KAG0497208.1"/>
    <property type="molecule type" value="Genomic_DNA"/>
</dbReference>
<feature type="domain" description="Anaphase-promoting complex subunit 5" evidence="7">
    <location>
        <begin position="235"/>
        <end position="332"/>
    </location>
</feature>
<dbReference type="OrthoDB" id="340550at2759"/>
<dbReference type="Proteomes" id="UP000636800">
    <property type="component" value="Chromosome 1"/>
</dbReference>
<keyword evidence="4" id="KW-0498">Mitosis</keyword>
<keyword evidence="5" id="KW-0833">Ubl conjugation pathway</keyword>
<dbReference type="GO" id="GO:0031145">
    <property type="term" value="P:anaphase-promoting complex-dependent catabolic process"/>
    <property type="evidence" value="ECO:0007669"/>
    <property type="project" value="TreeGrafter"/>
</dbReference>
<accession>A0A835S4C6</accession>
<reference evidence="8 9" key="1">
    <citation type="journal article" date="2020" name="Nat. Food">
        <title>A phased Vanilla planifolia genome enables genetic improvement of flavour and production.</title>
        <authorList>
            <person name="Hasing T."/>
            <person name="Tang H."/>
            <person name="Brym M."/>
            <person name="Khazi F."/>
            <person name="Huang T."/>
            <person name="Chambers A.H."/>
        </authorList>
    </citation>
    <scope>NUCLEOTIDE SEQUENCE [LARGE SCALE GENOMIC DNA]</scope>
    <source>
        <tissue evidence="8">Leaf</tissue>
    </source>
</reference>
<dbReference type="GO" id="GO:0005680">
    <property type="term" value="C:anaphase-promoting complex"/>
    <property type="evidence" value="ECO:0007669"/>
    <property type="project" value="InterPro"/>
</dbReference>
<sequence length="567" mass="63009">MHRASISGSLKEGGFAVFDLSPHKIAVCHLIQLFAPPAQQTVPFPFESVSQHNRLGLFLFSLTRACNDFVEPPLIDLLSQLRAFGDPVNGWLCDHLMSSLSEISSPDDLFTFFEKLRGVISNPDGGVCHLLTNISTYCNSTDPSYELPEDDELGEPELREFLEGSEPYNRTDAFQKYRHTIGGISAGENSSSLNTATGLISCQTNDINNRRCEDRQGFLRTRWQVEGYLNMQADLLENLFHGDYLVALENLHCYFDYSAGNEGLFNRSSASPPDVYVGRYETALLCLGTMHSYFGHPKKALEALTEALRLSQLSNDDACLAYTLAAICNLLSDAGIANTSGMLGSQDSLENSVVHLGTWPLRLQFPEPAKDNVLQKSVCYGQPNPIPGSVSQLSGSSYLLRATSWELYGSAPLVRLNALVYAICFANSASSMDLSLAYVKLIQHLAVYKGYNEAFAALKLAEKKFSPVSKSRIQLLKPQLLHERALHRAKMKLHNLRPCKTSQAARDPGYLHLQKQQQAGNPLSAGPDIVILHTVPQRLPTHEPQPWKLPQNHMHVSCLARLYMYRF</sequence>
<dbReference type="GO" id="GO:0070979">
    <property type="term" value="P:protein K11-linked ubiquitination"/>
    <property type="evidence" value="ECO:0007669"/>
    <property type="project" value="TreeGrafter"/>
</dbReference>
<dbReference type="PANTHER" id="PTHR12830:SF9">
    <property type="entry name" value="ANAPHASE-PROMOTING COMPLEX SUBUNIT 5"/>
    <property type="match status" value="1"/>
</dbReference>